<dbReference type="GO" id="GO:0008661">
    <property type="term" value="F:1-deoxy-D-xylulose-5-phosphate synthase activity"/>
    <property type="evidence" value="ECO:0007669"/>
    <property type="project" value="UniProtKB-EC"/>
</dbReference>
<feature type="binding site" evidence="10">
    <location>
        <position position="367"/>
    </location>
    <ligand>
        <name>thiamine diphosphate</name>
        <dbReference type="ChEBI" id="CHEBI:58937"/>
    </ligand>
</feature>
<feature type="binding site" evidence="10">
    <location>
        <position position="285"/>
    </location>
    <ligand>
        <name>thiamine diphosphate</name>
        <dbReference type="ChEBI" id="CHEBI:58937"/>
    </ligand>
</feature>
<comment type="subunit">
    <text evidence="3 10">Homodimer.</text>
</comment>
<keyword evidence="8 10" id="KW-0786">Thiamine pyrophosphate</keyword>
<protein>
    <recommendedName>
        <fullName evidence="10">1-deoxy-D-xylulose-5-phosphate synthase</fullName>
        <ecNumber evidence="10">2.2.1.7</ecNumber>
    </recommendedName>
    <alternativeName>
        <fullName evidence="10">1-deoxyxylulose-5-phosphate synthase</fullName>
        <shortName evidence="10">DXP synthase</shortName>
        <shortName evidence="10">DXPS</shortName>
    </alternativeName>
</protein>
<gene>
    <name evidence="10" type="primary">dxs</name>
    <name evidence="12" type="ORF">DP176_08530</name>
</gene>
<dbReference type="Proteomes" id="UP000251072">
    <property type="component" value="Unassembled WGS sequence"/>
</dbReference>
<comment type="caution">
    <text evidence="12">The sequence shown here is derived from an EMBL/GenBank/DDBJ whole genome shotgun (WGS) entry which is preliminary data.</text>
</comment>
<dbReference type="Gene3D" id="3.40.50.920">
    <property type="match status" value="1"/>
</dbReference>
<comment type="cofactor">
    <cofactor evidence="10">
        <name>Mg(2+)</name>
        <dbReference type="ChEBI" id="CHEBI:18420"/>
    </cofactor>
    <text evidence="10">Binds 1 Mg(2+) ion per subunit.</text>
</comment>
<dbReference type="HAMAP" id="MF_00315">
    <property type="entry name" value="DXP_synth"/>
    <property type="match status" value="1"/>
</dbReference>
<evidence type="ECO:0000313" key="12">
    <source>
        <dbReference type="EMBL" id="RAZ40832.1"/>
    </source>
</evidence>
<dbReference type="SMART" id="SM00861">
    <property type="entry name" value="Transket_pyr"/>
    <property type="match status" value="1"/>
</dbReference>
<dbReference type="Pfam" id="PF02780">
    <property type="entry name" value="Transketolase_C"/>
    <property type="match status" value="1"/>
</dbReference>
<reference evidence="12 13" key="1">
    <citation type="submission" date="2018-06" db="EMBL/GenBank/DDBJ databases">
        <title>Genome of strain Polynucleobacter sp. FUKU-NW-11.</title>
        <authorList>
            <person name="Hahn M.W."/>
        </authorList>
    </citation>
    <scope>NUCLEOTIDE SEQUENCE [LARGE SCALE GENOMIC DNA]</scope>
    <source>
        <strain evidence="13">FUKU-NW11</strain>
    </source>
</reference>
<comment type="cofactor">
    <cofactor evidence="10">
        <name>thiamine diphosphate</name>
        <dbReference type="ChEBI" id="CHEBI:58937"/>
    </cofactor>
    <text evidence="10">Binds 1 thiamine pyrophosphate per subunit.</text>
</comment>
<dbReference type="InterPro" id="IPR029061">
    <property type="entry name" value="THDP-binding"/>
</dbReference>
<dbReference type="NCBIfam" id="NF003933">
    <property type="entry name" value="PRK05444.2-2"/>
    <property type="match status" value="1"/>
</dbReference>
<keyword evidence="4 10" id="KW-0808">Transferase</keyword>
<dbReference type="CDD" id="cd07033">
    <property type="entry name" value="TPP_PYR_DXS_TK_like"/>
    <property type="match status" value="1"/>
</dbReference>
<dbReference type="InterPro" id="IPR020826">
    <property type="entry name" value="Transketolase_BS"/>
</dbReference>
<keyword evidence="9 10" id="KW-0414">Isoprene biosynthesis</keyword>
<dbReference type="NCBIfam" id="TIGR00204">
    <property type="entry name" value="dxs"/>
    <property type="match status" value="1"/>
</dbReference>
<dbReference type="InterPro" id="IPR033248">
    <property type="entry name" value="Transketolase_C"/>
</dbReference>
<evidence type="ECO:0000256" key="4">
    <source>
        <dbReference type="ARBA" id="ARBA00022679"/>
    </source>
</evidence>
<dbReference type="SUPFAM" id="SSF52518">
    <property type="entry name" value="Thiamin diphosphate-binding fold (THDP-binding)"/>
    <property type="match status" value="2"/>
</dbReference>
<feature type="binding site" evidence="10">
    <location>
        <position position="72"/>
    </location>
    <ligand>
        <name>thiamine diphosphate</name>
        <dbReference type="ChEBI" id="CHEBI:58937"/>
    </ligand>
</feature>
<feature type="binding site" evidence="10">
    <location>
        <position position="174"/>
    </location>
    <ligand>
        <name>Mg(2+)</name>
        <dbReference type="ChEBI" id="CHEBI:18420"/>
    </ligand>
</feature>
<dbReference type="InterPro" id="IPR009014">
    <property type="entry name" value="Transketo_C/PFOR_II"/>
</dbReference>
<dbReference type="PROSITE" id="PS00802">
    <property type="entry name" value="TRANSKETOLASE_2"/>
    <property type="match status" value="1"/>
</dbReference>
<comment type="function">
    <text evidence="10">Catalyzes the acyloin condensation reaction between C atoms 2 and 3 of pyruvate and glyceraldehyde 3-phosphate to yield 1-deoxy-D-xylulose-5-phosphate (DXP).</text>
</comment>
<proteinExistence type="inferred from homology"/>
<evidence type="ECO:0000256" key="8">
    <source>
        <dbReference type="ARBA" id="ARBA00023052"/>
    </source>
</evidence>
<evidence type="ECO:0000256" key="7">
    <source>
        <dbReference type="ARBA" id="ARBA00022977"/>
    </source>
</evidence>
<dbReference type="InterPro" id="IPR005475">
    <property type="entry name" value="Transketolase-like_Pyr-bd"/>
</dbReference>
<dbReference type="Gene3D" id="3.40.50.970">
    <property type="match status" value="2"/>
</dbReference>
<keyword evidence="7 10" id="KW-0784">Thiamine biosynthesis</keyword>
<feature type="domain" description="Transketolase-like pyrimidine-binding" evidence="11">
    <location>
        <begin position="316"/>
        <end position="480"/>
    </location>
</feature>
<sequence length="634" mass="68696">MTLDSIHSPADLKKLSRDELPALADELRQFVLDSVSQTGGHLSSNLGTVELSIALHYVFDTPADRIVWDVGHQSYPHKILTGRREQMKTLRQFDGLAGFPRRSESEYDAFGTGHSSTSISAAMGMARAFQTLGEHQVAVAVIGDSAMTGGMAFEAMNNAGVYDDLPLVVILNDNDMSISPAVGALNRHLARLLSGNIYSATKKGIDSVLSIAPPLREFAKRLEDHAKGMVSPSTIFQEFGFNYFGPIDGHDLDALVPMLQNVRRLAIEGRGPQFLHVVTRKGQGYELAEADPVLYHGPSKFNPDEGVKKPTAPANKTFTQVFGEWLCDMANADPLLIGITPAMREGSGLVEFEKQFPNRYYDVGIAEQHAVTFAAGMACEGMKPVVAIYSTFLQRAYDQLIHDVAIQDLPILFALDRAGLVGADGATHAGSYDIAFLRCIPNMLIMTPSDEAECRDLLTTAYHQNHPSAVRYPRGAGVGATPSKELRTVPFGKAELRRKSSAASGQRIAILAFGTLLYPALEVGEQLNATVANMRFVKPLDVELLKTLAQDHDYFVTIEDGVIQGGAGSACLEALAAMGLNRPLLQLGLPDSFIEHGDYKLLMANCGLNAEGILKSIHERFSAVLSVNWAAIGK</sequence>
<dbReference type="InterPro" id="IPR049557">
    <property type="entry name" value="Transketolase_CS"/>
</dbReference>
<evidence type="ECO:0000256" key="6">
    <source>
        <dbReference type="ARBA" id="ARBA00022842"/>
    </source>
</evidence>
<organism evidence="12 13">
    <name type="scientific">Polynucleobacter paneuropaeus</name>
    <dbReference type="NCBI Taxonomy" id="2527775"/>
    <lineage>
        <taxon>Bacteria</taxon>
        <taxon>Pseudomonadati</taxon>
        <taxon>Pseudomonadota</taxon>
        <taxon>Betaproteobacteria</taxon>
        <taxon>Burkholderiales</taxon>
        <taxon>Burkholderiaceae</taxon>
        <taxon>Polynucleobacter</taxon>
    </lineage>
</organism>
<keyword evidence="5 10" id="KW-0479">Metal-binding</keyword>
<evidence type="ECO:0000256" key="3">
    <source>
        <dbReference type="ARBA" id="ARBA00011738"/>
    </source>
</evidence>
<comment type="similarity">
    <text evidence="2 10">Belongs to the transketolase family. DXPS subfamily.</text>
</comment>
<feature type="binding site" evidence="10">
    <location>
        <begin position="113"/>
        <end position="115"/>
    </location>
    <ligand>
        <name>thiamine diphosphate</name>
        <dbReference type="ChEBI" id="CHEBI:58937"/>
    </ligand>
</feature>
<dbReference type="PROSITE" id="PS00801">
    <property type="entry name" value="TRANSKETOLASE_1"/>
    <property type="match status" value="1"/>
</dbReference>
<keyword evidence="6 10" id="KW-0460">Magnesium</keyword>
<dbReference type="InterPro" id="IPR005477">
    <property type="entry name" value="Dxylulose-5-P_synthase"/>
</dbReference>
<dbReference type="CDD" id="cd02007">
    <property type="entry name" value="TPP_DXS"/>
    <property type="match status" value="1"/>
</dbReference>
<dbReference type="Pfam" id="PF02779">
    <property type="entry name" value="Transket_pyr"/>
    <property type="match status" value="1"/>
</dbReference>
<evidence type="ECO:0000256" key="10">
    <source>
        <dbReference type="HAMAP-Rule" id="MF_00315"/>
    </source>
</evidence>
<dbReference type="PANTHER" id="PTHR43322:SF5">
    <property type="entry name" value="1-DEOXY-D-XYLULOSE-5-PHOSPHATE SYNTHASE, CHLOROPLASTIC"/>
    <property type="match status" value="1"/>
</dbReference>
<evidence type="ECO:0000256" key="1">
    <source>
        <dbReference type="ARBA" id="ARBA00004980"/>
    </source>
</evidence>
<feature type="binding site" evidence="10">
    <location>
        <position position="144"/>
    </location>
    <ligand>
        <name>Mg(2+)</name>
        <dbReference type="ChEBI" id="CHEBI:18420"/>
    </ligand>
</feature>
<dbReference type="Pfam" id="PF13292">
    <property type="entry name" value="DXP_synthase_N"/>
    <property type="match status" value="1"/>
</dbReference>
<dbReference type="SUPFAM" id="SSF52922">
    <property type="entry name" value="TK C-terminal domain-like"/>
    <property type="match status" value="1"/>
</dbReference>
<name>A0ABX9F9H9_9BURK</name>
<comment type="catalytic activity">
    <reaction evidence="10">
        <text>D-glyceraldehyde 3-phosphate + pyruvate + H(+) = 1-deoxy-D-xylulose 5-phosphate + CO2</text>
        <dbReference type="Rhea" id="RHEA:12605"/>
        <dbReference type="ChEBI" id="CHEBI:15361"/>
        <dbReference type="ChEBI" id="CHEBI:15378"/>
        <dbReference type="ChEBI" id="CHEBI:16526"/>
        <dbReference type="ChEBI" id="CHEBI:57792"/>
        <dbReference type="ChEBI" id="CHEBI:59776"/>
        <dbReference type="EC" id="2.2.1.7"/>
    </reaction>
</comment>
<comment type="pathway">
    <text evidence="1 10">Metabolic intermediate biosynthesis; 1-deoxy-D-xylulose 5-phosphate biosynthesis; 1-deoxy-D-xylulose 5-phosphate from D-glyceraldehyde 3-phosphate and pyruvate: step 1/1.</text>
</comment>
<dbReference type="RefSeq" id="WP_112238671.1">
    <property type="nucleotide sequence ID" value="NZ_QMCH01000014.1"/>
</dbReference>
<dbReference type="PANTHER" id="PTHR43322">
    <property type="entry name" value="1-D-DEOXYXYLULOSE 5-PHOSPHATE SYNTHASE-RELATED"/>
    <property type="match status" value="1"/>
</dbReference>
<accession>A0ABX9F9H9</accession>
<dbReference type="EC" id="2.2.1.7" evidence="10"/>
<keyword evidence="13" id="KW-1185">Reference proteome</keyword>
<comment type="caution">
    <text evidence="10">Lacks conserved residue(s) required for the propagation of feature annotation.</text>
</comment>
<evidence type="ECO:0000259" key="11">
    <source>
        <dbReference type="SMART" id="SM00861"/>
    </source>
</evidence>
<dbReference type="EMBL" id="QMCH01000014">
    <property type="protein sequence ID" value="RAZ40832.1"/>
    <property type="molecule type" value="Genomic_DNA"/>
</dbReference>
<evidence type="ECO:0000256" key="9">
    <source>
        <dbReference type="ARBA" id="ARBA00023229"/>
    </source>
</evidence>
<feature type="binding site" evidence="10">
    <location>
        <position position="174"/>
    </location>
    <ligand>
        <name>thiamine diphosphate</name>
        <dbReference type="ChEBI" id="CHEBI:58937"/>
    </ligand>
</feature>
<evidence type="ECO:0000256" key="5">
    <source>
        <dbReference type="ARBA" id="ARBA00022723"/>
    </source>
</evidence>
<evidence type="ECO:0000256" key="2">
    <source>
        <dbReference type="ARBA" id="ARBA00011081"/>
    </source>
</evidence>
<evidence type="ECO:0000313" key="13">
    <source>
        <dbReference type="Proteomes" id="UP000251072"/>
    </source>
</evidence>